<evidence type="ECO:0008006" key="3">
    <source>
        <dbReference type="Google" id="ProtNLM"/>
    </source>
</evidence>
<evidence type="ECO:0000313" key="2">
    <source>
        <dbReference type="Proteomes" id="UP000070155"/>
    </source>
</evidence>
<name>A0A133UJF6_9EURY</name>
<dbReference type="EMBL" id="LHXQ01000061">
    <property type="protein sequence ID" value="KXA94240.1"/>
    <property type="molecule type" value="Genomic_DNA"/>
</dbReference>
<accession>A0A133UJF6</accession>
<protein>
    <recommendedName>
        <fullName evidence="3">PrsW family intramembrane metalloprotease</fullName>
    </recommendedName>
</protein>
<keyword evidence="2" id="KW-1185">Reference proteome</keyword>
<comment type="caution">
    <text evidence="1">The sequence shown here is derived from an EMBL/GenBank/DDBJ whole genome shotgun (WGS) entry which is preliminary data.</text>
</comment>
<sequence>MVLFARVTPFQSIAVLVAPICEEVVKGPIAAFLAFELSFISLLWDKKFKVPLASGAGIGLPHGIFEFLTKGGGLLALGTELVTPPIWSAVACLGTLLYRKDNRKADLLAIVGASMLAHAVWNRLVPVSLYGVDLRNPPSPPFLAVPLVLA</sequence>
<reference evidence="1 2" key="1">
    <citation type="journal article" date="2016" name="Sci. Rep.">
        <title>Metabolic traits of an uncultured archaeal lineage -MSBL1- from brine pools of the Red Sea.</title>
        <authorList>
            <person name="Mwirichia R."/>
            <person name="Alam I."/>
            <person name="Rashid M."/>
            <person name="Vinu M."/>
            <person name="Ba-Alawi W."/>
            <person name="Anthony Kamau A."/>
            <person name="Kamanda Ngugi D."/>
            <person name="Goker M."/>
            <person name="Klenk H.P."/>
            <person name="Bajic V."/>
            <person name="Stingl U."/>
        </authorList>
    </citation>
    <scope>NUCLEOTIDE SEQUENCE [LARGE SCALE GENOMIC DNA]</scope>
    <source>
        <strain evidence="1">SCGC-AAA259I07</strain>
    </source>
</reference>
<gene>
    <name evidence="1" type="ORF">AKJ36_03235</name>
</gene>
<dbReference type="AlphaFoldDB" id="A0A133UJF6"/>
<dbReference type="Proteomes" id="UP000070155">
    <property type="component" value="Unassembled WGS sequence"/>
</dbReference>
<proteinExistence type="predicted"/>
<organism evidence="1 2">
    <name type="scientific">candidate division MSBL1 archaeon SCGC-AAA259I07</name>
    <dbReference type="NCBI Taxonomy" id="1698266"/>
    <lineage>
        <taxon>Archaea</taxon>
        <taxon>Methanobacteriati</taxon>
        <taxon>Methanobacteriota</taxon>
        <taxon>candidate division MSBL1</taxon>
    </lineage>
</organism>
<evidence type="ECO:0000313" key="1">
    <source>
        <dbReference type="EMBL" id="KXA94240.1"/>
    </source>
</evidence>